<dbReference type="Proteomes" id="UP001430953">
    <property type="component" value="Unassembled WGS sequence"/>
</dbReference>
<proteinExistence type="predicted"/>
<protein>
    <submittedName>
        <fullName evidence="1">Uncharacterized protein</fullName>
    </submittedName>
</protein>
<name>A0AAW2FK61_9HYME</name>
<evidence type="ECO:0000313" key="1">
    <source>
        <dbReference type="EMBL" id="KAL0114736.1"/>
    </source>
</evidence>
<evidence type="ECO:0000313" key="2">
    <source>
        <dbReference type="Proteomes" id="UP001430953"/>
    </source>
</evidence>
<organism evidence="1 2">
    <name type="scientific">Cardiocondyla obscurior</name>
    <dbReference type="NCBI Taxonomy" id="286306"/>
    <lineage>
        <taxon>Eukaryota</taxon>
        <taxon>Metazoa</taxon>
        <taxon>Ecdysozoa</taxon>
        <taxon>Arthropoda</taxon>
        <taxon>Hexapoda</taxon>
        <taxon>Insecta</taxon>
        <taxon>Pterygota</taxon>
        <taxon>Neoptera</taxon>
        <taxon>Endopterygota</taxon>
        <taxon>Hymenoptera</taxon>
        <taxon>Apocrita</taxon>
        <taxon>Aculeata</taxon>
        <taxon>Formicoidea</taxon>
        <taxon>Formicidae</taxon>
        <taxon>Myrmicinae</taxon>
        <taxon>Cardiocondyla</taxon>
    </lineage>
</organism>
<accession>A0AAW2FK61</accession>
<reference evidence="1 2" key="1">
    <citation type="submission" date="2023-03" db="EMBL/GenBank/DDBJ databases">
        <title>High recombination rates correlate with genetic variation in Cardiocondyla obscurior ants.</title>
        <authorList>
            <person name="Errbii M."/>
        </authorList>
    </citation>
    <scope>NUCLEOTIDE SEQUENCE [LARGE SCALE GENOMIC DNA]</scope>
    <source>
        <strain evidence="1">Alpha-2009</strain>
        <tissue evidence="1">Whole body</tissue>
    </source>
</reference>
<dbReference type="AlphaFoldDB" id="A0AAW2FK61"/>
<sequence length="68" mass="8374">MNMRMFDESLELREYITRMRTRLEIFYRESERKSNKNSKQIYISLITLHVLRDSHNWLFAFKVSLSLS</sequence>
<dbReference type="EMBL" id="JADYXP020000011">
    <property type="protein sequence ID" value="KAL0114736.1"/>
    <property type="molecule type" value="Genomic_DNA"/>
</dbReference>
<comment type="caution">
    <text evidence="1">The sequence shown here is derived from an EMBL/GenBank/DDBJ whole genome shotgun (WGS) entry which is preliminary data.</text>
</comment>
<gene>
    <name evidence="1" type="ORF">PUN28_011798</name>
</gene>
<keyword evidence="2" id="KW-1185">Reference proteome</keyword>